<feature type="transmembrane region" description="Helical" evidence="5">
    <location>
        <begin position="243"/>
        <end position="262"/>
    </location>
</feature>
<dbReference type="GO" id="GO:0005886">
    <property type="term" value="C:plasma membrane"/>
    <property type="evidence" value="ECO:0007669"/>
    <property type="project" value="UniProtKB-SubCell"/>
</dbReference>
<organism evidence="7 8">
    <name type="scientific">Actinophytocola xinjiangensis</name>
    <dbReference type="NCBI Taxonomy" id="485602"/>
    <lineage>
        <taxon>Bacteria</taxon>
        <taxon>Bacillati</taxon>
        <taxon>Actinomycetota</taxon>
        <taxon>Actinomycetes</taxon>
        <taxon>Pseudonocardiales</taxon>
        <taxon>Pseudonocardiaceae</taxon>
    </lineage>
</organism>
<dbReference type="GO" id="GO:0022857">
    <property type="term" value="F:transmembrane transporter activity"/>
    <property type="evidence" value="ECO:0007669"/>
    <property type="project" value="InterPro"/>
</dbReference>
<comment type="caution">
    <text evidence="7">The sequence shown here is derived from an EMBL/GenBank/DDBJ whole genome shotgun (WGS) entry which is preliminary data.</text>
</comment>
<keyword evidence="4 5" id="KW-0472">Membrane</keyword>
<evidence type="ECO:0000256" key="2">
    <source>
        <dbReference type="ARBA" id="ARBA00022692"/>
    </source>
</evidence>
<dbReference type="PANTHER" id="PTHR23527:SF1">
    <property type="entry name" value="BLL3282 PROTEIN"/>
    <property type="match status" value="1"/>
</dbReference>
<dbReference type="Gene3D" id="1.20.1250.20">
    <property type="entry name" value="MFS general substrate transporter like domains"/>
    <property type="match status" value="2"/>
</dbReference>
<keyword evidence="3 5" id="KW-1133">Transmembrane helix</keyword>
<protein>
    <submittedName>
        <fullName evidence="7">MFS transporter</fullName>
    </submittedName>
</protein>
<dbReference type="Proteomes" id="UP000185696">
    <property type="component" value="Unassembled WGS sequence"/>
</dbReference>
<dbReference type="Pfam" id="PF07690">
    <property type="entry name" value="MFS_1"/>
    <property type="match status" value="1"/>
</dbReference>
<feature type="domain" description="Major facilitator superfamily (MFS) profile" evidence="6">
    <location>
        <begin position="3"/>
        <end position="385"/>
    </location>
</feature>
<comment type="subcellular location">
    <subcellularLocation>
        <location evidence="1">Cell membrane</location>
        <topology evidence="1">Multi-pass membrane protein</topology>
    </subcellularLocation>
</comment>
<keyword evidence="8" id="KW-1185">Reference proteome</keyword>
<feature type="transmembrane region" description="Helical" evidence="5">
    <location>
        <begin position="274"/>
        <end position="307"/>
    </location>
</feature>
<name>A0A7Z0WL08_9PSEU</name>
<feature type="transmembrane region" description="Helical" evidence="5">
    <location>
        <begin position="156"/>
        <end position="180"/>
    </location>
</feature>
<dbReference type="EMBL" id="MSIF01000009">
    <property type="protein sequence ID" value="OLF09438.1"/>
    <property type="molecule type" value="Genomic_DNA"/>
</dbReference>
<dbReference type="InterPro" id="IPR011701">
    <property type="entry name" value="MFS"/>
</dbReference>
<dbReference type="InterPro" id="IPR020846">
    <property type="entry name" value="MFS_dom"/>
</dbReference>
<dbReference type="InterPro" id="IPR052952">
    <property type="entry name" value="MFS-Transporter"/>
</dbReference>
<sequence length="398" mass="39975">MRRWLILAVGIVAQATTSSFLYGMPFLIPELQSSTGASLAEAGVLVSAPLLGLLTALIAWGAAADRFGERVVLTVGLAATGVLLLVSLTLPGPVALGGGLLVAGAAGASVNAASGRVVLGWFGPGERGLAMGLRQTSQPLGVGLAAATLPGLAERFGYVAALALPATLCLLAAALVVAVVKDPPRPPRPAVSASPYRAATGRTLTRLHVASALLVAPQFMAGTFAVTFLVSQRSWSAVDAGRLVAVVSVAGAVGRILAGVWSDRVGNRLGPMRIIALLATATMLAWAAGDLLDSSLAVAALVAALVVTVTDNGLGFTATAELAGPFWAGRALGVQNTGQNAVAMAAAPLFGGLITAFGYPWALAATAVFPLAGAFLTPVAGERRLSNGVDPAEVEVRP</sequence>
<keyword evidence="2 5" id="KW-0812">Transmembrane</keyword>
<dbReference type="AlphaFoldDB" id="A0A7Z0WL08"/>
<accession>A0A7Z0WL08</accession>
<evidence type="ECO:0000256" key="1">
    <source>
        <dbReference type="ARBA" id="ARBA00004651"/>
    </source>
</evidence>
<evidence type="ECO:0000256" key="5">
    <source>
        <dbReference type="SAM" id="Phobius"/>
    </source>
</evidence>
<feature type="transmembrane region" description="Helical" evidence="5">
    <location>
        <begin position="71"/>
        <end position="90"/>
    </location>
</feature>
<evidence type="ECO:0000313" key="7">
    <source>
        <dbReference type="EMBL" id="OLF09438.1"/>
    </source>
</evidence>
<evidence type="ECO:0000256" key="4">
    <source>
        <dbReference type="ARBA" id="ARBA00023136"/>
    </source>
</evidence>
<feature type="transmembrane region" description="Helical" evidence="5">
    <location>
        <begin position="207"/>
        <end position="231"/>
    </location>
</feature>
<feature type="transmembrane region" description="Helical" evidence="5">
    <location>
        <begin position="39"/>
        <end position="59"/>
    </location>
</feature>
<evidence type="ECO:0000256" key="3">
    <source>
        <dbReference type="ARBA" id="ARBA00022989"/>
    </source>
</evidence>
<gene>
    <name evidence="7" type="ORF">BLA60_19940</name>
</gene>
<dbReference type="RefSeq" id="WP_075134431.1">
    <property type="nucleotide sequence ID" value="NZ_MSIF01000009.1"/>
</dbReference>
<reference evidence="7 8" key="1">
    <citation type="submission" date="2016-12" db="EMBL/GenBank/DDBJ databases">
        <title>The draft genome sequence of Actinophytocola xinjiangensis.</title>
        <authorList>
            <person name="Wang W."/>
            <person name="Yuan L."/>
        </authorList>
    </citation>
    <scope>NUCLEOTIDE SEQUENCE [LARGE SCALE GENOMIC DNA]</scope>
    <source>
        <strain evidence="7 8">CGMCC 4.4663</strain>
    </source>
</reference>
<proteinExistence type="predicted"/>
<dbReference type="PROSITE" id="PS50850">
    <property type="entry name" value="MFS"/>
    <property type="match status" value="1"/>
</dbReference>
<dbReference type="SUPFAM" id="SSF103473">
    <property type="entry name" value="MFS general substrate transporter"/>
    <property type="match status" value="1"/>
</dbReference>
<dbReference type="PANTHER" id="PTHR23527">
    <property type="entry name" value="BLL3282 PROTEIN"/>
    <property type="match status" value="1"/>
</dbReference>
<evidence type="ECO:0000259" key="6">
    <source>
        <dbReference type="PROSITE" id="PS50850"/>
    </source>
</evidence>
<dbReference type="OrthoDB" id="8628659at2"/>
<evidence type="ECO:0000313" key="8">
    <source>
        <dbReference type="Proteomes" id="UP000185696"/>
    </source>
</evidence>
<dbReference type="InterPro" id="IPR036259">
    <property type="entry name" value="MFS_trans_sf"/>
</dbReference>